<evidence type="ECO:0000313" key="3">
    <source>
        <dbReference type="EMBL" id="OTF94778.1"/>
    </source>
</evidence>
<accession>A0A251S7Y6</accession>
<feature type="chain" id="PRO_5041123815" description="Transmembrane protein" evidence="1">
    <location>
        <begin position="20"/>
        <end position="127"/>
    </location>
</feature>
<reference evidence="2" key="3">
    <citation type="submission" date="2020-06" db="EMBL/GenBank/DDBJ databases">
        <title>Helianthus annuus Genome sequencing and assembly Release 2.</title>
        <authorList>
            <person name="Gouzy J."/>
            <person name="Langlade N."/>
            <person name="Munos S."/>
        </authorList>
    </citation>
    <scope>NUCLEOTIDE SEQUENCE</scope>
    <source>
        <tissue evidence="2">Leaves</tissue>
    </source>
</reference>
<dbReference type="Gramene" id="mRNA:HanXRQr2_Chr15g0687251">
    <property type="protein sequence ID" value="mRNA:HanXRQr2_Chr15g0687251"/>
    <property type="gene ID" value="HanXRQr2_Chr15g0687251"/>
</dbReference>
<reference evidence="2 4" key="1">
    <citation type="journal article" date="2017" name="Nature">
        <title>The sunflower genome provides insights into oil metabolism, flowering and Asterid evolution.</title>
        <authorList>
            <person name="Badouin H."/>
            <person name="Gouzy J."/>
            <person name="Grassa C.J."/>
            <person name="Murat F."/>
            <person name="Staton S.E."/>
            <person name="Cottret L."/>
            <person name="Lelandais-Briere C."/>
            <person name="Owens G.L."/>
            <person name="Carrere S."/>
            <person name="Mayjonade B."/>
            <person name="Legrand L."/>
            <person name="Gill N."/>
            <person name="Kane N.C."/>
            <person name="Bowers J.E."/>
            <person name="Hubner S."/>
            <person name="Bellec A."/>
            <person name="Berard A."/>
            <person name="Berges H."/>
            <person name="Blanchet N."/>
            <person name="Boniface M.C."/>
            <person name="Brunel D."/>
            <person name="Catrice O."/>
            <person name="Chaidir N."/>
            <person name="Claudel C."/>
            <person name="Donnadieu C."/>
            <person name="Faraut T."/>
            <person name="Fievet G."/>
            <person name="Helmstetter N."/>
            <person name="King M."/>
            <person name="Knapp S.J."/>
            <person name="Lai Z."/>
            <person name="Le Paslier M.C."/>
            <person name="Lippi Y."/>
            <person name="Lorenzon L."/>
            <person name="Mandel J.R."/>
            <person name="Marage G."/>
            <person name="Marchand G."/>
            <person name="Marquand E."/>
            <person name="Bret-Mestries E."/>
            <person name="Morien E."/>
            <person name="Nambeesan S."/>
            <person name="Nguyen T."/>
            <person name="Pegot-Espagnet P."/>
            <person name="Pouilly N."/>
            <person name="Raftis F."/>
            <person name="Sallet E."/>
            <person name="Schiex T."/>
            <person name="Thomas J."/>
            <person name="Vandecasteele C."/>
            <person name="Vares D."/>
            <person name="Vear F."/>
            <person name="Vautrin S."/>
            <person name="Crespi M."/>
            <person name="Mangin B."/>
            <person name="Burke J.M."/>
            <person name="Salse J."/>
            <person name="Munos S."/>
            <person name="Vincourt P."/>
            <person name="Rieseberg L.H."/>
            <person name="Langlade N.B."/>
        </authorList>
    </citation>
    <scope>NUCLEOTIDE SEQUENCE [LARGE SCALE GENOMIC DNA]</scope>
    <source>
        <strain evidence="4">cv. SF193</strain>
        <tissue evidence="2">Leaves</tissue>
    </source>
</reference>
<dbReference type="Proteomes" id="UP000215914">
    <property type="component" value="Chromosome 15"/>
</dbReference>
<name>A0A251S7Y6_HELAN</name>
<proteinExistence type="predicted"/>
<organism evidence="3 4">
    <name type="scientific">Helianthus annuus</name>
    <name type="common">Common sunflower</name>
    <dbReference type="NCBI Taxonomy" id="4232"/>
    <lineage>
        <taxon>Eukaryota</taxon>
        <taxon>Viridiplantae</taxon>
        <taxon>Streptophyta</taxon>
        <taxon>Embryophyta</taxon>
        <taxon>Tracheophyta</taxon>
        <taxon>Spermatophyta</taxon>
        <taxon>Magnoliopsida</taxon>
        <taxon>eudicotyledons</taxon>
        <taxon>Gunneridae</taxon>
        <taxon>Pentapetalae</taxon>
        <taxon>asterids</taxon>
        <taxon>campanulids</taxon>
        <taxon>Asterales</taxon>
        <taxon>Asteraceae</taxon>
        <taxon>Asteroideae</taxon>
        <taxon>Heliantheae alliance</taxon>
        <taxon>Heliantheae</taxon>
        <taxon>Helianthus</taxon>
    </lineage>
</organism>
<evidence type="ECO:0000313" key="4">
    <source>
        <dbReference type="Proteomes" id="UP000215914"/>
    </source>
</evidence>
<evidence type="ECO:0000313" key="2">
    <source>
        <dbReference type="EMBL" id="KAF5764028.1"/>
    </source>
</evidence>
<dbReference type="InParanoid" id="A0A251S7Y6"/>
<keyword evidence="1" id="KW-0732">Signal</keyword>
<evidence type="ECO:0008006" key="5">
    <source>
        <dbReference type="Google" id="ProtNLM"/>
    </source>
</evidence>
<dbReference type="EMBL" id="MNCJ02000330">
    <property type="protein sequence ID" value="KAF5764028.1"/>
    <property type="molecule type" value="Genomic_DNA"/>
</dbReference>
<sequence>MAKLVIFFLITFFLMASLGFNFSPAPSKTPSEEYCEVEEERVQQRGLSINSIFRLFGLFQVDFNIFELGPVSVNLSIEVEVEWCTIGTPTICVQLSINSIFRLFGSGQIDVKMFKVGTIPVTLSFEI</sequence>
<keyword evidence="4" id="KW-1185">Reference proteome</keyword>
<evidence type="ECO:0000256" key="1">
    <source>
        <dbReference type="SAM" id="SignalP"/>
    </source>
</evidence>
<reference evidence="3" key="2">
    <citation type="submission" date="2017-02" db="EMBL/GenBank/DDBJ databases">
        <title>Sunflower complete genome.</title>
        <authorList>
            <person name="Langlade N."/>
            <person name="Munos S."/>
        </authorList>
    </citation>
    <scope>NUCLEOTIDE SEQUENCE [LARGE SCALE GENOMIC DNA]</scope>
    <source>
        <tissue evidence="3">Leaves</tissue>
    </source>
</reference>
<feature type="signal peptide" evidence="1">
    <location>
        <begin position="1"/>
        <end position="19"/>
    </location>
</feature>
<protein>
    <recommendedName>
        <fullName evidence="5">Transmembrane protein</fullName>
    </recommendedName>
</protein>
<dbReference type="AlphaFoldDB" id="A0A251S7Y6"/>
<dbReference type="EMBL" id="CM007904">
    <property type="protein sequence ID" value="OTF94778.1"/>
    <property type="molecule type" value="Genomic_DNA"/>
</dbReference>
<gene>
    <name evidence="3" type="ORF">HannXRQ_Chr15g0475841</name>
    <name evidence="2" type="ORF">HanXRQr2_Chr15g0687251</name>
</gene>